<dbReference type="Proteomes" id="UP000028582">
    <property type="component" value="Unassembled WGS sequence"/>
</dbReference>
<proteinExistence type="predicted"/>
<dbReference type="AlphaFoldDB" id="A0A080ZGK7"/>
<name>A0A080ZGK7_PHYNI</name>
<accession>A0A080ZGK7</accession>
<dbReference type="EMBL" id="ANJA01003159">
    <property type="protein sequence ID" value="ETO65768.1"/>
    <property type="molecule type" value="Genomic_DNA"/>
</dbReference>
<reference evidence="1 2" key="1">
    <citation type="submission" date="2013-11" db="EMBL/GenBank/DDBJ databases">
        <title>The Genome Sequence of Phytophthora parasitica P1976.</title>
        <authorList>
            <consortium name="The Broad Institute Genomics Platform"/>
            <person name="Russ C."/>
            <person name="Tyler B."/>
            <person name="Panabieres F."/>
            <person name="Shan W."/>
            <person name="Tripathy S."/>
            <person name="Grunwald N."/>
            <person name="Machado M."/>
            <person name="Johnson C.S."/>
            <person name="Walker B."/>
            <person name="Young S."/>
            <person name="Zeng Q."/>
            <person name="Gargeya S."/>
            <person name="Fitzgerald M."/>
            <person name="Haas B."/>
            <person name="Abouelleil A."/>
            <person name="Allen A.W."/>
            <person name="Alvarado L."/>
            <person name="Arachchi H.M."/>
            <person name="Berlin A.M."/>
            <person name="Chapman S.B."/>
            <person name="Gainer-Dewar J."/>
            <person name="Goldberg J."/>
            <person name="Griggs A."/>
            <person name="Gujja S."/>
            <person name="Hansen M."/>
            <person name="Howarth C."/>
            <person name="Imamovic A."/>
            <person name="Ireland A."/>
            <person name="Larimer J."/>
            <person name="McCowan C."/>
            <person name="Murphy C."/>
            <person name="Pearson M."/>
            <person name="Poon T.W."/>
            <person name="Priest M."/>
            <person name="Roberts A."/>
            <person name="Saif S."/>
            <person name="Shea T."/>
            <person name="Sisk P."/>
            <person name="Sykes S."/>
            <person name="Wortman J."/>
            <person name="Nusbaum C."/>
            <person name="Birren B."/>
        </authorList>
    </citation>
    <scope>NUCLEOTIDE SEQUENCE [LARGE SCALE GENOMIC DNA]</scope>
    <source>
        <strain evidence="1 2">P1976</strain>
    </source>
</reference>
<protein>
    <submittedName>
        <fullName evidence="1">Uncharacterized protein</fullName>
    </submittedName>
</protein>
<organism evidence="1 2">
    <name type="scientific">Phytophthora nicotianae P1976</name>
    <dbReference type="NCBI Taxonomy" id="1317066"/>
    <lineage>
        <taxon>Eukaryota</taxon>
        <taxon>Sar</taxon>
        <taxon>Stramenopiles</taxon>
        <taxon>Oomycota</taxon>
        <taxon>Peronosporomycetes</taxon>
        <taxon>Peronosporales</taxon>
        <taxon>Peronosporaceae</taxon>
        <taxon>Phytophthora</taxon>
    </lineage>
</organism>
<sequence length="47" mass="4980">MYSGGHPSNGNLPSEAKFSFVQANDENGVDVRIEMGTVSAGITAMHR</sequence>
<comment type="caution">
    <text evidence="1">The sequence shown here is derived from an EMBL/GenBank/DDBJ whole genome shotgun (WGS) entry which is preliminary data.</text>
</comment>
<gene>
    <name evidence="1" type="ORF">F444_16977</name>
</gene>
<evidence type="ECO:0000313" key="1">
    <source>
        <dbReference type="EMBL" id="ETO65768.1"/>
    </source>
</evidence>
<evidence type="ECO:0000313" key="2">
    <source>
        <dbReference type="Proteomes" id="UP000028582"/>
    </source>
</evidence>